<accession>A0A3S5BVU5</accession>
<dbReference type="Proteomes" id="UP000784294">
    <property type="component" value="Unassembled WGS sequence"/>
</dbReference>
<sequence length="94" mass="10408">MARSASLHHRSALTQMTAPVPVHFRRAKFHPPPCTGDSLIFLINYATDLRYTLVVSDAGGNLASESDDWRTTERWRLGLASTCSGPNLVKTTHE</sequence>
<reference evidence="1" key="1">
    <citation type="submission" date="2018-11" db="EMBL/GenBank/DDBJ databases">
        <authorList>
            <consortium name="Pathogen Informatics"/>
        </authorList>
    </citation>
    <scope>NUCLEOTIDE SEQUENCE</scope>
</reference>
<comment type="caution">
    <text evidence="1">The sequence shown here is derived from an EMBL/GenBank/DDBJ whole genome shotgun (WGS) entry which is preliminary data.</text>
</comment>
<dbReference type="EMBL" id="CAAALY010274318">
    <property type="protein sequence ID" value="VEL42420.1"/>
    <property type="molecule type" value="Genomic_DNA"/>
</dbReference>
<evidence type="ECO:0000313" key="2">
    <source>
        <dbReference type="Proteomes" id="UP000784294"/>
    </source>
</evidence>
<protein>
    <submittedName>
        <fullName evidence="1">Uncharacterized protein</fullName>
    </submittedName>
</protein>
<proteinExistence type="predicted"/>
<gene>
    <name evidence="1" type="ORF">PXEA_LOCUS35860</name>
</gene>
<dbReference type="AlphaFoldDB" id="A0A3S5BVU5"/>
<keyword evidence="2" id="KW-1185">Reference proteome</keyword>
<evidence type="ECO:0000313" key="1">
    <source>
        <dbReference type="EMBL" id="VEL42420.1"/>
    </source>
</evidence>
<name>A0A3S5BVU5_9PLAT</name>
<organism evidence="1 2">
    <name type="scientific">Protopolystoma xenopodis</name>
    <dbReference type="NCBI Taxonomy" id="117903"/>
    <lineage>
        <taxon>Eukaryota</taxon>
        <taxon>Metazoa</taxon>
        <taxon>Spiralia</taxon>
        <taxon>Lophotrochozoa</taxon>
        <taxon>Platyhelminthes</taxon>
        <taxon>Monogenea</taxon>
        <taxon>Polyopisthocotylea</taxon>
        <taxon>Polystomatidea</taxon>
        <taxon>Polystomatidae</taxon>
        <taxon>Protopolystoma</taxon>
    </lineage>
</organism>